<keyword evidence="2" id="KW-1185">Reference proteome</keyword>
<comment type="caution">
    <text evidence="1">The sequence shown here is derived from an EMBL/GenBank/DDBJ whole genome shotgun (WGS) entry which is preliminary data.</text>
</comment>
<accession>A0ABW5T4X3</accession>
<proteinExistence type="predicted"/>
<dbReference type="EMBL" id="JBHUML010000006">
    <property type="protein sequence ID" value="MFD2706989.1"/>
    <property type="molecule type" value="Genomic_DNA"/>
</dbReference>
<gene>
    <name evidence="1" type="ORF">ACFSUB_16140</name>
</gene>
<name>A0ABW5T4X3_9BACI</name>
<dbReference type="Proteomes" id="UP001597520">
    <property type="component" value="Unassembled WGS sequence"/>
</dbReference>
<evidence type="ECO:0008006" key="3">
    <source>
        <dbReference type="Google" id="ProtNLM"/>
    </source>
</evidence>
<sequence length="129" mass="14691">MGVNLMPGQKYPTVNTNILDFLRKNVYSVTEITRQKKLSEILDLYSGKVTDEVFVIQNEKKKNAQAVIADLEYFEELLTIKEEVEQAFDQIALEEAGERVSDKADLALSDVFDEEDVDVDSLLSELKEE</sequence>
<dbReference type="RefSeq" id="WP_380714311.1">
    <property type="nucleotide sequence ID" value="NZ_JBHUML010000006.1"/>
</dbReference>
<protein>
    <recommendedName>
        <fullName evidence="3">Antitoxin</fullName>
    </recommendedName>
</protein>
<evidence type="ECO:0000313" key="1">
    <source>
        <dbReference type="EMBL" id="MFD2706989.1"/>
    </source>
</evidence>
<evidence type="ECO:0000313" key="2">
    <source>
        <dbReference type="Proteomes" id="UP001597520"/>
    </source>
</evidence>
<organism evidence="1 2">
    <name type="scientific">Salibacterium lacus</name>
    <dbReference type="NCBI Taxonomy" id="1898109"/>
    <lineage>
        <taxon>Bacteria</taxon>
        <taxon>Bacillati</taxon>
        <taxon>Bacillota</taxon>
        <taxon>Bacilli</taxon>
        <taxon>Bacillales</taxon>
        <taxon>Bacillaceae</taxon>
    </lineage>
</organism>
<reference evidence="2" key="1">
    <citation type="journal article" date="2019" name="Int. J. Syst. Evol. Microbiol.">
        <title>The Global Catalogue of Microorganisms (GCM) 10K type strain sequencing project: providing services to taxonomists for standard genome sequencing and annotation.</title>
        <authorList>
            <consortium name="The Broad Institute Genomics Platform"/>
            <consortium name="The Broad Institute Genome Sequencing Center for Infectious Disease"/>
            <person name="Wu L."/>
            <person name="Ma J."/>
        </authorList>
    </citation>
    <scope>NUCLEOTIDE SEQUENCE [LARGE SCALE GENOMIC DNA]</scope>
    <source>
        <strain evidence="2">KCTC 33792</strain>
    </source>
</reference>